<feature type="domain" description="Copper amine oxidase-like N-terminal" evidence="2">
    <location>
        <begin position="273"/>
        <end position="379"/>
    </location>
</feature>
<evidence type="ECO:0000256" key="1">
    <source>
        <dbReference type="SAM" id="SignalP"/>
    </source>
</evidence>
<keyword evidence="4" id="KW-1185">Reference proteome</keyword>
<dbReference type="Gene3D" id="3.30.457.10">
    <property type="entry name" value="Copper amine oxidase-like, N-terminal domain"/>
    <property type="match status" value="1"/>
</dbReference>
<dbReference type="InterPro" id="IPR036582">
    <property type="entry name" value="Mao_N_sf"/>
</dbReference>
<comment type="caution">
    <text evidence="3">The sequence shown here is derived from an EMBL/GenBank/DDBJ whole genome shotgun (WGS) entry which is preliminary data.</text>
</comment>
<dbReference type="RefSeq" id="WP_185131179.1">
    <property type="nucleotide sequence ID" value="NZ_JACJVO010000027.1"/>
</dbReference>
<name>A0A7X0VX07_9BACL</name>
<sequence>MSKRTGRSTSALVLAGMLLLPLCAGIHAGSASAASAEPVYAAGDIQEVHMSQADLSFMPYYQERPADRKALAEVADLLNRVTAKGKEIQAPAESGEDLFFRYDMTVSLQDGSSVVLYIAGQDTLAYVREGSPLIALKDADAYSDFLSLEVNPERGKLDKSSVRIGEPVRLSGSDADSEQGSFHLFVDTGNTTWDVPSESGIHFPSKTAILVGQGEYRFGRYDQSFVIPAVGRTWDGKTVPIPTGKVTLISDFGWLQTSHALEIKPASPILLAVNGIPAADEKAQPIAVNGRTMVPLRAAANLLGQKVEWDAQGRNVLIRTAASQASAAGSGQAGIWIDGAEANSDVPPFIRSGVTYVPIRLLADAFRVPVEWLSGSHVVNLTVS</sequence>
<proteinExistence type="predicted"/>
<dbReference type="SUPFAM" id="SSF55383">
    <property type="entry name" value="Copper amine oxidase, domain N"/>
    <property type="match status" value="1"/>
</dbReference>
<organism evidence="3 4">
    <name type="scientific">Cohnella zeiphila</name>
    <dbReference type="NCBI Taxonomy" id="2761120"/>
    <lineage>
        <taxon>Bacteria</taxon>
        <taxon>Bacillati</taxon>
        <taxon>Bacillota</taxon>
        <taxon>Bacilli</taxon>
        <taxon>Bacillales</taxon>
        <taxon>Paenibacillaceae</taxon>
        <taxon>Cohnella</taxon>
    </lineage>
</organism>
<reference evidence="3 4" key="1">
    <citation type="submission" date="2020-08" db="EMBL/GenBank/DDBJ databases">
        <title>Cohnella phylogeny.</title>
        <authorList>
            <person name="Dunlap C."/>
        </authorList>
    </citation>
    <scope>NUCLEOTIDE SEQUENCE [LARGE SCALE GENOMIC DNA]</scope>
    <source>
        <strain evidence="3 4">CBP 2801</strain>
    </source>
</reference>
<feature type="signal peptide" evidence="1">
    <location>
        <begin position="1"/>
        <end position="33"/>
    </location>
</feature>
<evidence type="ECO:0000259" key="2">
    <source>
        <dbReference type="Pfam" id="PF07833"/>
    </source>
</evidence>
<evidence type="ECO:0000313" key="4">
    <source>
        <dbReference type="Proteomes" id="UP000564644"/>
    </source>
</evidence>
<dbReference type="EMBL" id="JACJVO010000027">
    <property type="protein sequence ID" value="MBB6733521.1"/>
    <property type="molecule type" value="Genomic_DNA"/>
</dbReference>
<protein>
    <recommendedName>
        <fullName evidence="2">Copper amine oxidase-like N-terminal domain-containing protein</fullName>
    </recommendedName>
</protein>
<gene>
    <name evidence="3" type="ORF">H7C18_21585</name>
</gene>
<dbReference type="AlphaFoldDB" id="A0A7X0VX07"/>
<dbReference type="Pfam" id="PF07833">
    <property type="entry name" value="Cu_amine_oxidN1"/>
    <property type="match status" value="1"/>
</dbReference>
<keyword evidence="1" id="KW-0732">Signal</keyword>
<evidence type="ECO:0000313" key="3">
    <source>
        <dbReference type="EMBL" id="MBB6733521.1"/>
    </source>
</evidence>
<accession>A0A7X0VX07</accession>
<feature type="chain" id="PRO_5031144712" description="Copper amine oxidase-like N-terminal domain-containing protein" evidence="1">
    <location>
        <begin position="34"/>
        <end position="384"/>
    </location>
</feature>
<dbReference type="InterPro" id="IPR012854">
    <property type="entry name" value="Cu_amine_oxidase-like_N"/>
</dbReference>
<dbReference type="Proteomes" id="UP000564644">
    <property type="component" value="Unassembled WGS sequence"/>
</dbReference>